<gene>
    <name evidence="2" type="ORF">KC01_LOCUS36818</name>
</gene>
<reference evidence="2 3" key="1">
    <citation type="submission" date="2024-04" db="EMBL/GenBank/DDBJ databases">
        <authorList>
            <person name="Waldvogel A.-M."/>
            <person name="Schoenle A."/>
        </authorList>
    </citation>
    <scope>NUCLEOTIDE SEQUENCE [LARGE SCALE GENOMIC DNA]</scope>
</reference>
<feature type="signal peptide" evidence="1">
    <location>
        <begin position="1"/>
        <end position="19"/>
    </location>
</feature>
<sequence length="78" mass="9011">MERTLSLALISLCIALCLGQGSVPRCDMELYEDEEFVSRRYDQNNHSPSARHCQLMCTQNPDCHKYFSKQLFPLSRGQ</sequence>
<evidence type="ECO:0008006" key="4">
    <source>
        <dbReference type="Google" id="ProtNLM"/>
    </source>
</evidence>
<name>A0AAV2MA47_KNICA</name>
<dbReference type="Proteomes" id="UP001497482">
    <property type="component" value="Chromosome 7"/>
</dbReference>
<keyword evidence="1" id="KW-0732">Signal</keyword>
<evidence type="ECO:0000256" key="1">
    <source>
        <dbReference type="SAM" id="SignalP"/>
    </source>
</evidence>
<feature type="chain" id="PRO_5043685287" description="Apple domain-containing protein" evidence="1">
    <location>
        <begin position="20"/>
        <end position="78"/>
    </location>
</feature>
<accession>A0AAV2MA47</accession>
<keyword evidence="3" id="KW-1185">Reference proteome</keyword>
<evidence type="ECO:0000313" key="2">
    <source>
        <dbReference type="EMBL" id="CAL1610161.1"/>
    </source>
</evidence>
<proteinExistence type="predicted"/>
<dbReference type="EMBL" id="OZ035829">
    <property type="protein sequence ID" value="CAL1610161.1"/>
    <property type="molecule type" value="Genomic_DNA"/>
</dbReference>
<evidence type="ECO:0000313" key="3">
    <source>
        <dbReference type="Proteomes" id="UP001497482"/>
    </source>
</evidence>
<protein>
    <recommendedName>
        <fullName evidence="4">Apple domain-containing protein</fullName>
    </recommendedName>
</protein>
<dbReference type="AlphaFoldDB" id="A0AAV2MA47"/>
<organism evidence="2 3">
    <name type="scientific">Knipowitschia caucasica</name>
    <name type="common">Caucasian dwarf goby</name>
    <name type="synonym">Pomatoschistus caucasicus</name>
    <dbReference type="NCBI Taxonomy" id="637954"/>
    <lineage>
        <taxon>Eukaryota</taxon>
        <taxon>Metazoa</taxon>
        <taxon>Chordata</taxon>
        <taxon>Craniata</taxon>
        <taxon>Vertebrata</taxon>
        <taxon>Euteleostomi</taxon>
        <taxon>Actinopterygii</taxon>
        <taxon>Neopterygii</taxon>
        <taxon>Teleostei</taxon>
        <taxon>Neoteleostei</taxon>
        <taxon>Acanthomorphata</taxon>
        <taxon>Gobiaria</taxon>
        <taxon>Gobiiformes</taxon>
        <taxon>Gobioidei</taxon>
        <taxon>Gobiidae</taxon>
        <taxon>Gobiinae</taxon>
        <taxon>Knipowitschia</taxon>
    </lineage>
</organism>